<feature type="chain" id="PRO_5046525125" evidence="1">
    <location>
        <begin position="28"/>
        <end position="315"/>
    </location>
</feature>
<protein>
    <submittedName>
        <fullName evidence="2">Uncharacterized protein</fullName>
    </submittedName>
</protein>
<dbReference type="SUPFAM" id="SSF56973">
    <property type="entry name" value="Aerolisin/ETX pore-forming domain"/>
    <property type="match status" value="1"/>
</dbReference>
<reference evidence="2 3" key="1">
    <citation type="submission" date="2021-03" db="EMBL/GenBank/DDBJ databases">
        <title>Complete genome of Streptomyces formicae strain 1H-GS9 (DSM 100524).</title>
        <authorList>
            <person name="Atanasov K.E."/>
            <person name="Altabella T."/>
            <person name="Ferrer A."/>
        </authorList>
    </citation>
    <scope>NUCLEOTIDE SEQUENCE [LARGE SCALE GENOMIC DNA]</scope>
    <source>
        <strain evidence="2 3">1H-GS9</strain>
    </source>
</reference>
<accession>A0ABY3WI51</accession>
<dbReference type="Proteomes" id="UP000828924">
    <property type="component" value="Chromosome"/>
</dbReference>
<sequence>MRRITAIANVLAATSLMTAVSLTPASADSVADIDNYIRSSWQDGYGGLYAGPVSAKSVLGSTVSDYCNRVGIVGRGQGGANGECVLLSFAETARPSFETDYRRRVSSEPYTNCNDREAVPTDLAYTKMKTVTNTVGASISVGVSVNYSVKPFGVGVSGSVTTTVGANYSYSWGESTSESNTYRIQTPPGYRGSLDFATFHGTAHGIATVEIFNNGYPSNPTMPPTGTYKVITDIKGDLPPAEEGSEAWKAQPTYDEFVPDYDRLTNAELKQKCDSWPQDSHGNLLQWVSTGPGYFNGYYQLRPDGDQPPTPDFVL</sequence>
<gene>
    <name evidence="2" type="ORF">J4032_12675</name>
</gene>
<evidence type="ECO:0000313" key="2">
    <source>
        <dbReference type="EMBL" id="UNM12274.1"/>
    </source>
</evidence>
<dbReference type="EMBL" id="CP071872">
    <property type="protein sequence ID" value="UNM12274.1"/>
    <property type="molecule type" value="Genomic_DNA"/>
</dbReference>
<feature type="signal peptide" evidence="1">
    <location>
        <begin position="1"/>
        <end position="27"/>
    </location>
</feature>
<keyword evidence="3" id="KW-1185">Reference proteome</keyword>
<proteinExistence type="predicted"/>
<dbReference type="Gene3D" id="2.170.15.10">
    <property type="entry name" value="Proaerolysin, chain A, domain 3"/>
    <property type="match status" value="1"/>
</dbReference>
<dbReference type="RefSeq" id="WP_242330880.1">
    <property type="nucleotide sequence ID" value="NZ_CP071872.1"/>
</dbReference>
<evidence type="ECO:0000256" key="1">
    <source>
        <dbReference type="SAM" id="SignalP"/>
    </source>
</evidence>
<keyword evidence="1" id="KW-0732">Signal</keyword>
<organism evidence="2 3">
    <name type="scientific">Streptomyces formicae</name>
    <dbReference type="NCBI Taxonomy" id="1616117"/>
    <lineage>
        <taxon>Bacteria</taxon>
        <taxon>Bacillati</taxon>
        <taxon>Actinomycetota</taxon>
        <taxon>Actinomycetes</taxon>
        <taxon>Kitasatosporales</taxon>
        <taxon>Streptomycetaceae</taxon>
        <taxon>Streptomyces</taxon>
    </lineage>
</organism>
<evidence type="ECO:0000313" key="3">
    <source>
        <dbReference type="Proteomes" id="UP000828924"/>
    </source>
</evidence>
<name>A0ABY3WI51_9ACTN</name>